<organism evidence="1 2">
    <name type="scientific">Amanita muscaria (strain Koide BX008)</name>
    <dbReference type="NCBI Taxonomy" id="946122"/>
    <lineage>
        <taxon>Eukaryota</taxon>
        <taxon>Fungi</taxon>
        <taxon>Dikarya</taxon>
        <taxon>Basidiomycota</taxon>
        <taxon>Agaricomycotina</taxon>
        <taxon>Agaricomycetes</taxon>
        <taxon>Agaricomycetidae</taxon>
        <taxon>Agaricales</taxon>
        <taxon>Pluteineae</taxon>
        <taxon>Amanitaceae</taxon>
        <taxon>Amanita</taxon>
    </lineage>
</organism>
<evidence type="ECO:0000313" key="2">
    <source>
        <dbReference type="Proteomes" id="UP000054549"/>
    </source>
</evidence>
<reference evidence="1 2" key="1">
    <citation type="submission" date="2014-04" db="EMBL/GenBank/DDBJ databases">
        <title>Evolutionary Origins and Diversification of the Mycorrhizal Mutualists.</title>
        <authorList>
            <consortium name="DOE Joint Genome Institute"/>
            <consortium name="Mycorrhizal Genomics Consortium"/>
            <person name="Kohler A."/>
            <person name="Kuo A."/>
            <person name="Nagy L.G."/>
            <person name="Floudas D."/>
            <person name="Copeland A."/>
            <person name="Barry K.W."/>
            <person name="Cichocki N."/>
            <person name="Veneault-Fourrey C."/>
            <person name="LaButti K."/>
            <person name="Lindquist E.A."/>
            <person name="Lipzen A."/>
            <person name="Lundell T."/>
            <person name="Morin E."/>
            <person name="Murat C."/>
            <person name="Riley R."/>
            <person name="Ohm R."/>
            <person name="Sun H."/>
            <person name="Tunlid A."/>
            <person name="Henrissat B."/>
            <person name="Grigoriev I.V."/>
            <person name="Hibbett D.S."/>
            <person name="Martin F."/>
        </authorList>
    </citation>
    <scope>NUCLEOTIDE SEQUENCE [LARGE SCALE GENOMIC DNA]</scope>
    <source>
        <strain evidence="1 2">Koide BX008</strain>
    </source>
</reference>
<sequence length="98" mass="10575">MLHPRPTILMIDDPRIANLITCCLPDEIGGKESGEVGMVWIAAGYSGGGMVHAWLSGKALAEMVGGDLANGLSSPFRIVEERWKRTGIKDLIVRLLSD</sequence>
<gene>
    <name evidence="1" type="ORF">M378DRAFT_129810</name>
</gene>
<proteinExistence type="predicted"/>
<keyword evidence="2" id="KW-1185">Reference proteome</keyword>
<protein>
    <recommendedName>
        <fullName evidence="3">FAD dependent oxidoreductase domain-containing protein</fullName>
    </recommendedName>
</protein>
<name>A0A0C2WXB5_AMAMK</name>
<dbReference type="HOGENOM" id="CLU_2333199_0_0_1"/>
<accession>A0A0C2WXB5</accession>
<dbReference type="EMBL" id="KN818284">
    <property type="protein sequence ID" value="KIL61466.1"/>
    <property type="molecule type" value="Genomic_DNA"/>
</dbReference>
<dbReference type="Proteomes" id="UP000054549">
    <property type="component" value="Unassembled WGS sequence"/>
</dbReference>
<dbReference type="InParanoid" id="A0A0C2WXB5"/>
<dbReference type="STRING" id="946122.A0A0C2WXB5"/>
<dbReference type="AlphaFoldDB" id="A0A0C2WXB5"/>
<evidence type="ECO:0008006" key="3">
    <source>
        <dbReference type="Google" id="ProtNLM"/>
    </source>
</evidence>
<dbReference type="OrthoDB" id="3043316at2759"/>
<evidence type="ECO:0000313" key="1">
    <source>
        <dbReference type="EMBL" id="KIL61466.1"/>
    </source>
</evidence>